<name>A0AAD9P429_RIDPI</name>
<feature type="region of interest" description="Disordered" evidence="1">
    <location>
        <begin position="1"/>
        <end position="38"/>
    </location>
</feature>
<gene>
    <name evidence="2" type="ORF">NP493_154g05021</name>
</gene>
<accession>A0AAD9P429</accession>
<evidence type="ECO:0000256" key="1">
    <source>
        <dbReference type="SAM" id="MobiDB-lite"/>
    </source>
</evidence>
<sequence length="76" mass="8723">MKKFFKNFGKDKQSKSRNAASADYYESDSDPSKLKKLPKLHQAAWKNDVDRVQEYSKKNPNLPDKFNSDVPSNGVD</sequence>
<protein>
    <submittedName>
        <fullName evidence="2">Uncharacterized protein</fullName>
    </submittedName>
</protein>
<evidence type="ECO:0000313" key="3">
    <source>
        <dbReference type="Proteomes" id="UP001209878"/>
    </source>
</evidence>
<dbReference type="AlphaFoldDB" id="A0AAD9P429"/>
<reference evidence="2" key="1">
    <citation type="journal article" date="2023" name="Mol. Biol. Evol.">
        <title>Third-Generation Sequencing Reveals the Adaptive Role of the Epigenome in Three Deep-Sea Polychaetes.</title>
        <authorList>
            <person name="Perez M."/>
            <person name="Aroh O."/>
            <person name="Sun Y."/>
            <person name="Lan Y."/>
            <person name="Juniper S.K."/>
            <person name="Young C.R."/>
            <person name="Angers B."/>
            <person name="Qian P.Y."/>
        </authorList>
    </citation>
    <scope>NUCLEOTIDE SEQUENCE</scope>
    <source>
        <strain evidence="2">R07B-5</strain>
    </source>
</reference>
<proteinExistence type="predicted"/>
<feature type="region of interest" description="Disordered" evidence="1">
    <location>
        <begin position="56"/>
        <end position="76"/>
    </location>
</feature>
<dbReference type="EMBL" id="JAODUO010000154">
    <property type="protein sequence ID" value="KAK2187799.1"/>
    <property type="molecule type" value="Genomic_DNA"/>
</dbReference>
<dbReference type="Proteomes" id="UP001209878">
    <property type="component" value="Unassembled WGS sequence"/>
</dbReference>
<evidence type="ECO:0000313" key="2">
    <source>
        <dbReference type="EMBL" id="KAK2187799.1"/>
    </source>
</evidence>
<keyword evidence="3" id="KW-1185">Reference proteome</keyword>
<comment type="caution">
    <text evidence="2">The sequence shown here is derived from an EMBL/GenBank/DDBJ whole genome shotgun (WGS) entry which is preliminary data.</text>
</comment>
<organism evidence="2 3">
    <name type="scientific">Ridgeia piscesae</name>
    <name type="common">Tubeworm</name>
    <dbReference type="NCBI Taxonomy" id="27915"/>
    <lineage>
        <taxon>Eukaryota</taxon>
        <taxon>Metazoa</taxon>
        <taxon>Spiralia</taxon>
        <taxon>Lophotrochozoa</taxon>
        <taxon>Annelida</taxon>
        <taxon>Polychaeta</taxon>
        <taxon>Sedentaria</taxon>
        <taxon>Canalipalpata</taxon>
        <taxon>Sabellida</taxon>
        <taxon>Siboglinidae</taxon>
        <taxon>Ridgeia</taxon>
    </lineage>
</organism>